<name>A0A1N7IZV4_9CORY</name>
<evidence type="ECO:0000256" key="6">
    <source>
        <dbReference type="SAM" id="MobiDB-lite"/>
    </source>
</evidence>
<gene>
    <name evidence="9" type="ORF">SAMN05444817_10330</name>
</gene>
<dbReference type="STRING" id="1161099.SAMN05444817_10330"/>
<organism evidence="9 10">
    <name type="scientific">Corynebacterium appendicis CIP 107643</name>
    <dbReference type="NCBI Taxonomy" id="1161099"/>
    <lineage>
        <taxon>Bacteria</taxon>
        <taxon>Bacillati</taxon>
        <taxon>Actinomycetota</taxon>
        <taxon>Actinomycetes</taxon>
        <taxon>Mycobacteriales</taxon>
        <taxon>Corynebacteriaceae</taxon>
        <taxon>Corynebacterium</taxon>
    </lineage>
</organism>
<comment type="subcellular location">
    <subcellularLocation>
        <location evidence="1">Cell membrane</location>
        <topology evidence="1">Multi-pass membrane protein</topology>
    </subcellularLocation>
</comment>
<dbReference type="PANTHER" id="PTHR36115:SF6">
    <property type="entry name" value="PROLINE-RICH ANTIGEN HOMOLOG"/>
    <property type="match status" value="1"/>
</dbReference>
<feature type="domain" description="RDD" evidence="8">
    <location>
        <begin position="46"/>
        <end position="153"/>
    </location>
</feature>
<evidence type="ECO:0000259" key="8">
    <source>
        <dbReference type="Pfam" id="PF06271"/>
    </source>
</evidence>
<evidence type="ECO:0000256" key="3">
    <source>
        <dbReference type="ARBA" id="ARBA00022692"/>
    </source>
</evidence>
<keyword evidence="5 7" id="KW-0472">Membrane</keyword>
<keyword evidence="2" id="KW-1003">Cell membrane</keyword>
<keyword evidence="4 7" id="KW-1133">Transmembrane helix</keyword>
<evidence type="ECO:0000256" key="1">
    <source>
        <dbReference type="ARBA" id="ARBA00004651"/>
    </source>
</evidence>
<sequence>MTMGNAQRGGNAEKHSPQPAGGDDYAVVRWPGENLGLPESGPGAMASVMRRAVGVFIDWGICWIISGLIVMNTDAFGGTATLTYFLWWIMGIITGWLFARTPGMAVLGMGVARVDKPGETVGFWRAAVRTILTGFIFPAAIVDANGRGMHDRATGTAVIRS</sequence>
<reference evidence="10" key="1">
    <citation type="submission" date="2017-01" db="EMBL/GenBank/DDBJ databases">
        <authorList>
            <person name="Varghese N."/>
            <person name="Submissions S."/>
        </authorList>
    </citation>
    <scope>NUCLEOTIDE SEQUENCE [LARGE SCALE GENOMIC DNA]</scope>
    <source>
        <strain evidence="10">DSM 44531</strain>
    </source>
</reference>
<dbReference type="EMBL" id="FTOF01000003">
    <property type="protein sequence ID" value="SIS42633.1"/>
    <property type="molecule type" value="Genomic_DNA"/>
</dbReference>
<dbReference type="InterPro" id="IPR051791">
    <property type="entry name" value="Pra-immunoreactive"/>
</dbReference>
<evidence type="ECO:0000256" key="5">
    <source>
        <dbReference type="ARBA" id="ARBA00023136"/>
    </source>
</evidence>
<evidence type="ECO:0000313" key="10">
    <source>
        <dbReference type="Proteomes" id="UP000186292"/>
    </source>
</evidence>
<dbReference type="InterPro" id="IPR010432">
    <property type="entry name" value="RDD"/>
</dbReference>
<dbReference type="PIRSF" id="PIRSF021697">
    <property type="entry name" value="UCP021697"/>
    <property type="match status" value="1"/>
</dbReference>
<evidence type="ECO:0000256" key="2">
    <source>
        <dbReference type="ARBA" id="ARBA00022475"/>
    </source>
</evidence>
<protein>
    <submittedName>
        <fullName evidence="9">Uncharacterized membrane protein YckC, RDD family</fullName>
    </submittedName>
</protein>
<evidence type="ECO:0000313" key="9">
    <source>
        <dbReference type="EMBL" id="SIS42633.1"/>
    </source>
</evidence>
<dbReference type="InterPro" id="IPR016795">
    <property type="entry name" value="UCP021697"/>
</dbReference>
<feature type="transmembrane region" description="Helical" evidence="7">
    <location>
        <begin position="52"/>
        <end position="70"/>
    </location>
</feature>
<feature type="region of interest" description="Disordered" evidence="6">
    <location>
        <begin position="1"/>
        <end position="23"/>
    </location>
</feature>
<dbReference type="GO" id="GO:0005886">
    <property type="term" value="C:plasma membrane"/>
    <property type="evidence" value="ECO:0007669"/>
    <property type="project" value="UniProtKB-SubCell"/>
</dbReference>
<dbReference type="PANTHER" id="PTHR36115">
    <property type="entry name" value="PROLINE-RICH ANTIGEN HOMOLOG-RELATED"/>
    <property type="match status" value="1"/>
</dbReference>
<evidence type="ECO:0000256" key="4">
    <source>
        <dbReference type="ARBA" id="ARBA00022989"/>
    </source>
</evidence>
<keyword evidence="10" id="KW-1185">Reference proteome</keyword>
<accession>A0A1N7IZV4</accession>
<dbReference type="AlphaFoldDB" id="A0A1N7IZV4"/>
<feature type="transmembrane region" description="Helical" evidence="7">
    <location>
        <begin position="82"/>
        <end position="99"/>
    </location>
</feature>
<keyword evidence="3 7" id="KW-0812">Transmembrane</keyword>
<proteinExistence type="predicted"/>
<dbReference type="Pfam" id="PF06271">
    <property type="entry name" value="RDD"/>
    <property type="match status" value="1"/>
</dbReference>
<dbReference type="Proteomes" id="UP000186292">
    <property type="component" value="Unassembled WGS sequence"/>
</dbReference>
<evidence type="ECO:0000256" key="7">
    <source>
        <dbReference type="SAM" id="Phobius"/>
    </source>
</evidence>